<organism evidence="4 5">
    <name type="scientific">Kalmanozyma brasiliensis (strain GHG001)</name>
    <name type="common">Yeast</name>
    <name type="synonym">Pseudozyma brasiliensis</name>
    <dbReference type="NCBI Taxonomy" id="1365824"/>
    <lineage>
        <taxon>Eukaryota</taxon>
        <taxon>Fungi</taxon>
        <taxon>Dikarya</taxon>
        <taxon>Basidiomycota</taxon>
        <taxon>Ustilaginomycotina</taxon>
        <taxon>Ustilaginomycetes</taxon>
        <taxon>Ustilaginales</taxon>
        <taxon>Ustilaginaceae</taxon>
        <taxon>Kalmanozyma</taxon>
    </lineage>
</organism>
<dbReference type="OrthoDB" id="2556267at2759"/>
<feature type="transmembrane region" description="Helical" evidence="2">
    <location>
        <begin position="227"/>
        <end position="248"/>
    </location>
</feature>
<evidence type="ECO:0000256" key="2">
    <source>
        <dbReference type="SAM" id="Phobius"/>
    </source>
</evidence>
<dbReference type="eggNOG" id="ENOG502TCNT">
    <property type="taxonomic scope" value="Eukaryota"/>
</dbReference>
<dbReference type="InterPro" id="IPR045339">
    <property type="entry name" value="DUF6534"/>
</dbReference>
<feature type="compositionally biased region" description="Low complexity" evidence="1">
    <location>
        <begin position="328"/>
        <end position="342"/>
    </location>
</feature>
<evidence type="ECO:0000259" key="3">
    <source>
        <dbReference type="Pfam" id="PF20152"/>
    </source>
</evidence>
<feature type="transmembrane region" description="Helical" evidence="2">
    <location>
        <begin position="260"/>
        <end position="282"/>
    </location>
</feature>
<dbReference type="GeneID" id="27416748"/>
<dbReference type="RefSeq" id="XP_016294588.1">
    <property type="nucleotide sequence ID" value="XM_016434152.1"/>
</dbReference>
<feature type="transmembrane region" description="Helical" evidence="2">
    <location>
        <begin position="33"/>
        <end position="54"/>
    </location>
</feature>
<dbReference type="Proteomes" id="UP000019377">
    <property type="component" value="Unassembled WGS sequence"/>
</dbReference>
<dbReference type="AlphaFoldDB" id="V5F2I0"/>
<reference evidence="5" key="1">
    <citation type="journal article" date="2013" name="Genome Announc.">
        <title>Draft genome sequence of Pseudozyma brasiliensis sp. nov. strain GHG001, a high producer of endo-1,4-xylanase isolated from an insect pest of sugarcane.</title>
        <authorList>
            <person name="Oliveira J.V.D.C."/>
            <person name="dos Santos R.A.C."/>
            <person name="Borges T.A."/>
            <person name="Riano-Pachon D.M."/>
            <person name="Goldman G.H."/>
        </authorList>
    </citation>
    <scope>NUCLEOTIDE SEQUENCE [LARGE SCALE GENOMIC DNA]</scope>
    <source>
        <strain evidence="5">GHG001</strain>
    </source>
</reference>
<feature type="compositionally biased region" description="Basic and acidic residues" evidence="1">
    <location>
        <begin position="343"/>
        <end position="356"/>
    </location>
</feature>
<protein>
    <recommendedName>
        <fullName evidence="3">DUF6534 domain-containing protein</fullName>
    </recommendedName>
</protein>
<proteinExistence type="predicted"/>
<gene>
    <name evidence="4" type="ORF">PSEUBRA_SCAF10g05582</name>
</gene>
<feature type="transmembrane region" description="Helical" evidence="2">
    <location>
        <begin position="111"/>
        <end position="133"/>
    </location>
</feature>
<dbReference type="EMBL" id="KI545852">
    <property type="protein sequence ID" value="EST09599.1"/>
    <property type="molecule type" value="Genomic_DNA"/>
</dbReference>
<evidence type="ECO:0000313" key="5">
    <source>
        <dbReference type="Proteomes" id="UP000019377"/>
    </source>
</evidence>
<feature type="transmembrane region" description="Helical" evidence="2">
    <location>
        <begin position="189"/>
        <end position="215"/>
    </location>
</feature>
<evidence type="ECO:0000256" key="1">
    <source>
        <dbReference type="SAM" id="MobiDB-lite"/>
    </source>
</evidence>
<feature type="region of interest" description="Disordered" evidence="1">
    <location>
        <begin position="319"/>
        <end position="365"/>
    </location>
</feature>
<keyword evidence="2" id="KW-1133">Transmembrane helix</keyword>
<accession>V5F2I0</accession>
<feature type="domain" description="DUF6534" evidence="3">
    <location>
        <begin position="202"/>
        <end position="284"/>
    </location>
</feature>
<keyword evidence="2" id="KW-0812">Transmembrane</keyword>
<dbReference type="Pfam" id="PF20152">
    <property type="entry name" value="DUF6534"/>
    <property type="match status" value="1"/>
</dbReference>
<feature type="transmembrane region" description="Helical" evidence="2">
    <location>
        <begin position="66"/>
        <end position="91"/>
    </location>
</feature>
<evidence type="ECO:0000313" key="4">
    <source>
        <dbReference type="EMBL" id="EST09599.1"/>
    </source>
</evidence>
<keyword evidence="2" id="KW-0472">Membrane</keyword>
<sequence length="365" mass="40734">MSDPAASNSTGIYLHATKPDTLPISVADCEGPYLILVFLLTLLCGVNCALYAVYIHLFGGRNRDPLLLQLAVFISVACNIVLAFYGFIHFYQSEFFFLYSTPGLDVNAIKPYVLLYHILQAIPESIGQIYFALRIAKLFDHRRLLTRFALGVVLVGVIVQFALMTWFGAAFFRVGLKSRLSRAPWVKDILSVWCVLFIAIEVAMTATTIARLLVLRRQTTMDAARRVIFKLAVYSLQGQVLLTAYSLTSLWFFRHSATGWYMPFYLLNGALYTMVLLANLIYRSAVGAAMKEAQSNYGASHSAKQRVAELNVISLVRSGPQGDAPQPSGLRSLTLSRGLTSRVGEERTDEPWKADSPRSWTRSYS</sequence>
<dbReference type="OMA" id="CALYAVY"/>
<dbReference type="HOGENOM" id="CLU_758938_0_0_1"/>
<keyword evidence="5" id="KW-1185">Reference proteome</keyword>
<feature type="transmembrane region" description="Helical" evidence="2">
    <location>
        <begin position="145"/>
        <end position="169"/>
    </location>
</feature>
<name>V5F2I0_KALBG</name>